<dbReference type="NCBIfam" id="TIGR01656">
    <property type="entry name" value="Histidinol-ppas"/>
    <property type="match status" value="1"/>
</dbReference>
<dbReference type="PANTHER" id="PTHR42891:SF1">
    <property type="entry name" value="D-GLYCERO-BETA-D-MANNO-HEPTOSE-1,7-BISPHOSPHATE 7-PHOSPHATASE"/>
    <property type="match status" value="1"/>
</dbReference>
<evidence type="ECO:0000256" key="10">
    <source>
        <dbReference type="PIRSR" id="PIRSR004682-4"/>
    </source>
</evidence>
<evidence type="ECO:0000256" key="8">
    <source>
        <dbReference type="PIRSR" id="PIRSR004682-1"/>
    </source>
</evidence>
<evidence type="ECO:0000256" key="6">
    <source>
        <dbReference type="ARBA" id="ARBA00031828"/>
    </source>
</evidence>
<name>A0A1M5ZTP2_9BURK</name>
<evidence type="ECO:0000256" key="1">
    <source>
        <dbReference type="ARBA" id="ARBA00004496"/>
    </source>
</evidence>
<dbReference type="NCBIfam" id="TIGR01662">
    <property type="entry name" value="HAD-SF-IIIA"/>
    <property type="match status" value="1"/>
</dbReference>
<dbReference type="Gene3D" id="3.40.50.1000">
    <property type="entry name" value="HAD superfamily/HAD-like"/>
    <property type="match status" value="1"/>
</dbReference>
<keyword evidence="10" id="KW-0460">Magnesium</keyword>
<evidence type="ECO:0000256" key="7">
    <source>
        <dbReference type="PIRNR" id="PIRNR004682"/>
    </source>
</evidence>
<dbReference type="GO" id="GO:0016791">
    <property type="term" value="F:phosphatase activity"/>
    <property type="evidence" value="ECO:0007669"/>
    <property type="project" value="InterPro"/>
</dbReference>
<dbReference type="GO" id="GO:0005975">
    <property type="term" value="P:carbohydrate metabolic process"/>
    <property type="evidence" value="ECO:0007669"/>
    <property type="project" value="InterPro"/>
</dbReference>
<protein>
    <recommendedName>
        <fullName evidence="6 7">D,D-heptose 1,7-bisphosphate phosphatase</fullName>
        <ecNumber evidence="7">3.1.3.-</ecNumber>
    </recommendedName>
</protein>
<feature type="site" description="Contributes to substrate recognition" evidence="9">
    <location>
        <position position="101"/>
    </location>
</feature>
<gene>
    <name evidence="11" type="ORF">SAMN04488135_118102</name>
</gene>
<feature type="active site" description="Proton donor" evidence="8">
    <location>
        <position position="10"/>
    </location>
</feature>
<sequence length="176" mass="19579">MRRAIFLDRDGVINRAIVRDGKPYPPANLTQMEILPGVPSALTALHNAGFMLIVVTNQPDVARGTTSREVVEEINQYLAQCLPIDEFRTCFHDTGDDCDCRKPRPGALFAAAQLHDIDLKTSYMIGDRWRDTEAGQRAGCKTIFIDYGYDEKQPESVDFCVRSLTDAAQVILGETA</sequence>
<comment type="cofactor">
    <cofactor evidence="10">
        <name>Mg(2+)</name>
        <dbReference type="ChEBI" id="CHEBI:18420"/>
    </cofactor>
</comment>
<evidence type="ECO:0000256" key="3">
    <source>
        <dbReference type="ARBA" id="ARBA00022723"/>
    </source>
</evidence>
<dbReference type="OrthoDB" id="9781367at2"/>
<dbReference type="AlphaFoldDB" id="A0A1M5ZTP2"/>
<evidence type="ECO:0000313" key="11">
    <source>
        <dbReference type="EMBL" id="SHI27675.1"/>
    </source>
</evidence>
<feature type="binding site" evidence="10">
    <location>
        <position position="100"/>
    </location>
    <ligand>
        <name>Zn(2+)</name>
        <dbReference type="ChEBI" id="CHEBI:29105"/>
    </ligand>
</feature>
<dbReference type="PIRSF" id="PIRSF004682">
    <property type="entry name" value="GmhB"/>
    <property type="match status" value="1"/>
</dbReference>
<feature type="binding site" evidence="10">
    <location>
        <position position="8"/>
    </location>
    <ligand>
        <name>Mg(2+)</name>
        <dbReference type="ChEBI" id="CHEBI:18420"/>
    </ligand>
</feature>
<dbReference type="InterPro" id="IPR036412">
    <property type="entry name" value="HAD-like_sf"/>
</dbReference>
<comment type="cofactor">
    <cofactor evidence="10">
        <name>Zn(2+)</name>
        <dbReference type="ChEBI" id="CHEBI:29105"/>
    </cofactor>
</comment>
<dbReference type="InterPro" id="IPR004446">
    <property type="entry name" value="Heptose_bisP_phosphatase"/>
</dbReference>
<evidence type="ECO:0000256" key="4">
    <source>
        <dbReference type="ARBA" id="ARBA00022801"/>
    </source>
</evidence>
<dbReference type="STRING" id="658167.SAMN04488135_118102"/>
<evidence type="ECO:0000313" key="12">
    <source>
        <dbReference type="Proteomes" id="UP000184226"/>
    </source>
</evidence>
<feature type="site" description="Stabilizes the phosphoryl group" evidence="9">
    <location>
        <position position="102"/>
    </location>
</feature>
<dbReference type="RefSeq" id="WP_073108801.1">
    <property type="nucleotide sequence ID" value="NZ_FQXE01000018.1"/>
</dbReference>
<keyword evidence="10" id="KW-0862">Zinc</keyword>
<dbReference type="InterPro" id="IPR006549">
    <property type="entry name" value="HAD-SF_hydro_IIIA"/>
</dbReference>
<evidence type="ECO:0000256" key="5">
    <source>
        <dbReference type="ARBA" id="ARBA00023277"/>
    </source>
</evidence>
<dbReference type="EMBL" id="FQXE01000018">
    <property type="protein sequence ID" value="SHI27675.1"/>
    <property type="molecule type" value="Genomic_DNA"/>
</dbReference>
<comment type="similarity">
    <text evidence="7">Belongs to the gmhB family.</text>
</comment>
<feature type="binding site" evidence="10">
    <location>
        <position position="10"/>
    </location>
    <ligand>
        <name>Mg(2+)</name>
        <dbReference type="ChEBI" id="CHEBI:18420"/>
    </ligand>
</feature>
<dbReference type="GO" id="GO:0005737">
    <property type="term" value="C:cytoplasm"/>
    <property type="evidence" value="ECO:0007669"/>
    <property type="project" value="UniProtKB-SubCell"/>
</dbReference>
<comment type="subcellular location">
    <subcellularLocation>
        <location evidence="1 7">Cytoplasm</location>
    </subcellularLocation>
</comment>
<dbReference type="CDD" id="cd07503">
    <property type="entry name" value="HAD_HisB-N"/>
    <property type="match status" value="1"/>
</dbReference>
<dbReference type="InterPro" id="IPR006543">
    <property type="entry name" value="Histidinol-phos"/>
</dbReference>
<dbReference type="Proteomes" id="UP000184226">
    <property type="component" value="Unassembled WGS sequence"/>
</dbReference>
<feature type="binding site" evidence="10">
    <location>
        <position position="127"/>
    </location>
    <ligand>
        <name>Mg(2+)</name>
        <dbReference type="ChEBI" id="CHEBI:18420"/>
    </ligand>
</feature>
<organism evidence="11 12">
    <name type="scientific">Pollutimonas bauzanensis</name>
    <dbReference type="NCBI Taxonomy" id="658167"/>
    <lineage>
        <taxon>Bacteria</taxon>
        <taxon>Pseudomonadati</taxon>
        <taxon>Pseudomonadota</taxon>
        <taxon>Betaproteobacteria</taxon>
        <taxon>Burkholderiales</taxon>
        <taxon>Alcaligenaceae</taxon>
        <taxon>Pollutimonas</taxon>
    </lineage>
</organism>
<feature type="binding site" evidence="10">
    <location>
        <position position="98"/>
    </location>
    <ligand>
        <name>Zn(2+)</name>
        <dbReference type="ChEBI" id="CHEBI:29105"/>
    </ligand>
</feature>
<dbReference type="InterPro" id="IPR023214">
    <property type="entry name" value="HAD_sf"/>
</dbReference>
<dbReference type="SUPFAM" id="SSF56784">
    <property type="entry name" value="HAD-like"/>
    <property type="match status" value="1"/>
</dbReference>
<dbReference type="EC" id="3.1.3.-" evidence="7"/>
<reference evidence="11 12" key="1">
    <citation type="submission" date="2016-11" db="EMBL/GenBank/DDBJ databases">
        <authorList>
            <person name="Jaros S."/>
            <person name="Januszkiewicz K."/>
            <person name="Wedrychowicz H."/>
        </authorList>
    </citation>
    <scope>NUCLEOTIDE SEQUENCE [LARGE SCALE GENOMIC DNA]</scope>
    <source>
        <strain evidence="11 12">CGMCC 1.10190</strain>
    </source>
</reference>
<dbReference type="Pfam" id="PF13242">
    <property type="entry name" value="Hydrolase_like"/>
    <property type="match status" value="1"/>
</dbReference>
<proteinExistence type="inferred from homology"/>
<keyword evidence="5 7" id="KW-0119">Carbohydrate metabolism</keyword>
<dbReference type="GO" id="GO:0046872">
    <property type="term" value="F:metal ion binding"/>
    <property type="evidence" value="ECO:0007669"/>
    <property type="project" value="UniProtKB-KW"/>
</dbReference>
<evidence type="ECO:0000256" key="9">
    <source>
        <dbReference type="PIRSR" id="PIRSR004682-3"/>
    </source>
</evidence>
<accession>A0A1M5ZTP2</accession>
<keyword evidence="12" id="KW-1185">Reference proteome</keyword>
<dbReference type="PANTHER" id="PTHR42891">
    <property type="entry name" value="D-GLYCERO-BETA-D-MANNO-HEPTOSE-1,7-BISPHOSPHATE 7-PHOSPHATASE"/>
    <property type="match status" value="1"/>
</dbReference>
<feature type="binding site" evidence="10">
    <location>
        <position position="90"/>
    </location>
    <ligand>
        <name>Zn(2+)</name>
        <dbReference type="ChEBI" id="CHEBI:29105"/>
    </ligand>
</feature>
<keyword evidence="2 7" id="KW-0963">Cytoplasm</keyword>
<feature type="binding site" evidence="10">
    <location>
        <position position="92"/>
    </location>
    <ligand>
        <name>Zn(2+)</name>
        <dbReference type="ChEBI" id="CHEBI:29105"/>
    </ligand>
</feature>
<evidence type="ECO:0000256" key="2">
    <source>
        <dbReference type="ARBA" id="ARBA00022490"/>
    </source>
</evidence>
<feature type="active site" description="Nucleophile" evidence="8">
    <location>
        <position position="8"/>
    </location>
</feature>
<keyword evidence="4 7" id="KW-0378">Hydrolase</keyword>
<feature type="site" description="Stabilizes the phosphoryl group" evidence="9">
    <location>
        <position position="56"/>
    </location>
</feature>
<keyword evidence="3 10" id="KW-0479">Metal-binding</keyword>